<evidence type="ECO:0000259" key="4">
    <source>
        <dbReference type="Pfam" id="PF06441"/>
    </source>
</evidence>
<keyword evidence="3" id="KW-0378">Hydrolase</keyword>
<feature type="domain" description="Epoxide hydrolase N-terminal" evidence="4">
    <location>
        <begin position="24"/>
        <end position="127"/>
    </location>
</feature>
<organism evidence="5 6">
    <name type="scientific">Aromia moschata</name>
    <dbReference type="NCBI Taxonomy" id="1265417"/>
    <lineage>
        <taxon>Eukaryota</taxon>
        <taxon>Metazoa</taxon>
        <taxon>Ecdysozoa</taxon>
        <taxon>Arthropoda</taxon>
        <taxon>Hexapoda</taxon>
        <taxon>Insecta</taxon>
        <taxon>Pterygota</taxon>
        <taxon>Neoptera</taxon>
        <taxon>Endopterygota</taxon>
        <taxon>Coleoptera</taxon>
        <taxon>Polyphaga</taxon>
        <taxon>Cucujiformia</taxon>
        <taxon>Chrysomeloidea</taxon>
        <taxon>Cerambycidae</taxon>
        <taxon>Cerambycinae</taxon>
        <taxon>Callichromatini</taxon>
        <taxon>Aromia</taxon>
    </lineage>
</organism>
<evidence type="ECO:0000313" key="6">
    <source>
        <dbReference type="Proteomes" id="UP001162162"/>
    </source>
</evidence>
<evidence type="ECO:0000313" key="5">
    <source>
        <dbReference type="EMBL" id="KAJ8948739.1"/>
    </source>
</evidence>
<sequence length="145" mass="17294">MQHCSLEVKTCIASKAFSGFLLHERVIQSLYMKLERTLPFESSMPGAKHHYGINTNLLKEIVDFWRTEYDWKERMELLLHYQQFKVRVQGLMIHFQIARPPRREGSNLRIRVPLLMLHGWPGSVWEFYEIMNEMMSPARGHQICF</sequence>
<dbReference type="Proteomes" id="UP001162162">
    <property type="component" value="Unassembled WGS sequence"/>
</dbReference>
<dbReference type="PANTHER" id="PTHR21661:SF35">
    <property type="entry name" value="EPOXIDE HYDROLASE"/>
    <property type="match status" value="1"/>
</dbReference>
<dbReference type="AlphaFoldDB" id="A0AAV8YDD6"/>
<dbReference type="GO" id="GO:0004301">
    <property type="term" value="F:epoxide hydrolase activity"/>
    <property type="evidence" value="ECO:0007669"/>
    <property type="project" value="TreeGrafter"/>
</dbReference>
<proteinExistence type="inferred from homology"/>
<keyword evidence="6" id="KW-1185">Reference proteome</keyword>
<dbReference type="Pfam" id="PF06441">
    <property type="entry name" value="EHN"/>
    <property type="match status" value="1"/>
</dbReference>
<dbReference type="PANTHER" id="PTHR21661">
    <property type="entry name" value="EPOXIDE HYDROLASE 1-RELATED"/>
    <property type="match status" value="1"/>
</dbReference>
<dbReference type="EMBL" id="JAPWTK010000131">
    <property type="protein sequence ID" value="KAJ8948739.1"/>
    <property type="molecule type" value="Genomic_DNA"/>
</dbReference>
<name>A0AAV8YDD6_9CUCU</name>
<evidence type="ECO:0000256" key="1">
    <source>
        <dbReference type="ARBA" id="ARBA00010088"/>
    </source>
</evidence>
<keyword evidence="2" id="KW-0058">Aromatic hydrocarbons catabolism</keyword>
<evidence type="ECO:0000256" key="2">
    <source>
        <dbReference type="ARBA" id="ARBA00022797"/>
    </source>
</evidence>
<comment type="caution">
    <text evidence="5">The sequence shown here is derived from an EMBL/GenBank/DDBJ whole genome shotgun (WGS) entry which is preliminary data.</text>
</comment>
<comment type="similarity">
    <text evidence="1">Belongs to the peptidase S33 family.</text>
</comment>
<dbReference type="InterPro" id="IPR010497">
    <property type="entry name" value="Epoxide_hydro_N"/>
</dbReference>
<protein>
    <recommendedName>
        <fullName evidence="4">Epoxide hydrolase N-terminal domain-containing protein</fullName>
    </recommendedName>
</protein>
<dbReference type="SUPFAM" id="SSF53474">
    <property type="entry name" value="alpha/beta-Hydrolases"/>
    <property type="match status" value="1"/>
</dbReference>
<dbReference type="Gene3D" id="3.40.50.1820">
    <property type="entry name" value="alpha/beta hydrolase"/>
    <property type="match status" value="1"/>
</dbReference>
<evidence type="ECO:0000256" key="3">
    <source>
        <dbReference type="ARBA" id="ARBA00022801"/>
    </source>
</evidence>
<dbReference type="GO" id="GO:0097176">
    <property type="term" value="P:epoxide metabolic process"/>
    <property type="evidence" value="ECO:0007669"/>
    <property type="project" value="TreeGrafter"/>
</dbReference>
<dbReference type="InterPro" id="IPR029058">
    <property type="entry name" value="AB_hydrolase_fold"/>
</dbReference>
<reference evidence="5" key="1">
    <citation type="journal article" date="2023" name="Insect Mol. Biol.">
        <title>Genome sequencing provides insights into the evolution of gene families encoding plant cell wall-degrading enzymes in longhorned beetles.</title>
        <authorList>
            <person name="Shin N.R."/>
            <person name="Okamura Y."/>
            <person name="Kirsch R."/>
            <person name="Pauchet Y."/>
        </authorList>
    </citation>
    <scope>NUCLEOTIDE SEQUENCE</scope>
    <source>
        <strain evidence="5">AMC_N1</strain>
    </source>
</reference>
<accession>A0AAV8YDD6</accession>
<gene>
    <name evidence="5" type="ORF">NQ318_017908</name>
</gene>